<evidence type="ECO:0008006" key="3">
    <source>
        <dbReference type="Google" id="ProtNLM"/>
    </source>
</evidence>
<organism evidence="1 2">
    <name type="scientific">Segatella copri</name>
    <dbReference type="NCBI Taxonomy" id="165179"/>
    <lineage>
        <taxon>Bacteria</taxon>
        <taxon>Pseudomonadati</taxon>
        <taxon>Bacteroidota</taxon>
        <taxon>Bacteroidia</taxon>
        <taxon>Bacteroidales</taxon>
        <taxon>Prevotellaceae</taxon>
        <taxon>Segatella</taxon>
    </lineage>
</organism>
<dbReference type="RefSeq" id="WP_118191721.1">
    <property type="nucleotide sequence ID" value="NZ_QSFW01000035.1"/>
</dbReference>
<evidence type="ECO:0000313" key="2">
    <source>
        <dbReference type="Proteomes" id="UP000284990"/>
    </source>
</evidence>
<gene>
    <name evidence="1" type="ORF">DW916_13520</name>
</gene>
<name>A0AA92WHK1_9BACT</name>
<dbReference type="Gene3D" id="2.30.130.30">
    <property type="entry name" value="Hypothetical protein"/>
    <property type="match status" value="1"/>
</dbReference>
<dbReference type="SUPFAM" id="SSF88697">
    <property type="entry name" value="PUA domain-like"/>
    <property type="match status" value="1"/>
</dbReference>
<evidence type="ECO:0000313" key="1">
    <source>
        <dbReference type="EMBL" id="RHA83133.1"/>
    </source>
</evidence>
<proteinExistence type="predicted"/>
<protein>
    <recommendedName>
        <fullName evidence="3">ASCH domain-containing protein</fullName>
    </recommendedName>
</protein>
<reference evidence="1 2" key="1">
    <citation type="submission" date="2018-08" db="EMBL/GenBank/DDBJ databases">
        <title>A genome reference for cultivated species of the human gut microbiota.</title>
        <authorList>
            <person name="Zou Y."/>
            <person name="Xue W."/>
            <person name="Luo G."/>
        </authorList>
    </citation>
    <scope>NUCLEOTIDE SEQUENCE [LARGE SCALE GENOMIC DNA]</scope>
    <source>
        <strain evidence="1 2">AM42-23AC</strain>
    </source>
</reference>
<comment type="caution">
    <text evidence="1">The sequence shown here is derived from an EMBL/GenBank/DDBJ whole genome shotgun (WGS) entry which is preliminary data.</text>
</comment>
<dbReference type="InterPro" id="IPR015947">
    <property type="entry name" value="PUA-like_sf"/>
</dbReference>
<accession>A0AA92WHK1</accession>
<dbReference type="AlphaFoldDB" id="A0AA92WHK1"/>
<dbReference type="EMBL" id="QSFW01000035">
    <property type="protein sequence ID" value="RHA83133.1"/>
    <property type="molecule type" value="Genomic_DNA"/>
</dbReference>
<dbReference type="Proteomes" id="UP000284990">
    <property type="component" value="Unassembled WGS sequence"/>
</dbReference>
<sequence length="124" mass="14661">MPKNKILYPIKRKYVKRIFDGTKAYEYRKHLCREEVDTIVIYESSGRGMVVGECEIVDRICCNPAKLWEKTKELSGMEEKEFFNYFRCCKNACAYVLGDVNIFLKPKSLKEYGIDFVPQNYVYL</sequence>